<proteinExistence type="predicted"/>
<dbReference type="PANTHER" id="PTHR47723">
    <property type="entry name" value="OS05G0353850 PROTEIN"/>
    <property type="match status" value="1"/>
</dbReference>
<keyword evidence="2" id="KW-0812">Transmembrane</keyword>
<dbReference type="EMBL" id="JACTNZ010000004">
    <property type="protein sequence ID" value="KAG5554351.1"/>
    <property type="molecule type" value="Genomic_DNA"/>
</dbReference>
<evidence type="ECO:0000256" key="1">
    <source>
        <dbReference type="SAM" id="MobiDB-lite"/>
    </source>
</evidence>
<dbReference type="InterPro" id="IPR053151">
    <property type="entry name" value="RNase_H-like"/>
</dbReference>
<dbReference type="PANTHER" id="PTHR47723:SF13">
    <property type="entry name" value="PUTATIVE-RELATED"/>
    <property type="match status" value="1"/>
</dbReference>
<feature type="region of interest" description="Disordered" evidence="1">
    <location>
        <begin position="160"/>
        <end position="182"/>
    </location>
</feature>
<reference evidence="3" key="1">
    <citation type="submission" date="2020-08" db="EMBL/GenBank/DDBJ databases">
        <title>Plant Genome Project.</title>
        <authorList>
            <person name="Zhang R.-G."/>
        </authorList>
    </citation>
    <scope>NUCLEOTIDE SEQUENCE</scope>
    <source>
        <strain evidence="3">WSP0</strain>
        <tissue evidence="3">Leaf</tissue>
    </source>
</reference>
<keyword evidence="2" id="KW-1133">Transmembrane helix</keyword>
<dbReference type="AlphaFoldDB" id="A0AAV6KQ85"/>
<evidence type="ECO:0000313" key="4">
    <source>
        <dbReference type="Proteomes" id="UP000823749"/>
    </source>
</evidence>
<dbReference type="Proteomes" id="UP000823749">
    <property type="component" value="Chromosome 4"/>
</dbReference>
<organism evidence="3 4">
    <name type="scientific">Rhododendron griersonianum</name>
    <dbReference type="NCBI Taxonomy" id="479676"/>
    <lineage>
        <taxon>Eukaryota</taxon>
        <taxon>Viridiplantae</taxon>
        <taxon>Streptophyta</taxon>
        <taxon>Embryophyta</taxon>
        <taxon>Tracheophyta</taxon>
        <taxon>Spermatophyta</taxon>
        <taxon>Magnoliopsida</taxon>
        <taxon>eudicotyledons</taxon>
        <taxon>Gunneridae</taxon>
        <taxon>Pentapetalae</taxon>
        <taxon>asterids</taxon>
        <taxon>Ericales</taxon>
        <taxon>Ericaceae</taxon>
        <taxon>Ericoideae</taxon>
        <taxon>Rhodoreae</taxon>
        <taxon>Rhododendron</taxon>
    </lineage>
</organism>
<accession>A0AAV6KQ85</accession>
<sequence>MCGTHEVRCNCLQCPAFAGTCHMVTVFLSNVIPQSLNSHRPDQVYQVGKQILAKSMEWEFTVNNSTPKRRSSILVSWTPPPLHFFKLNMDGALDISNGYTSTGGLVRDSSGHWCGGFHRNMSATSWQSFRLLGTALIVLGFVSLFGVMFTFLVPEPNGKSLEELSGENEDNSVESTPDKQHA</sequence>
<comment type="caution">
    <text evidence="3">The sequence shown here is derived from an EMBL/GenBank/DDBJ whole genome shotgun (WGS) entry which is preliminary data.</text>
</comment>
<evidence type="ECO:0000256" key="2">
    <source>
        <dbReference type="SAM" id="Phobius"/>
    </source>
</evidence>
<keyword evidence="4" id="KW-1185">Reference proteome</keyword>
<feature type="transmembrane region" description="Helical" evidence="2">
    <location>
        <begin position="129"/>
        <end position="153"/>
    </location>
</feature>
<keyword evidence="2" id="KW-0472">Membrane</keyword>
<evidence type="ECO:0000313" key="3">
    <source>
        <dbReference type="EMBL" id="KAG5554351.1"/>
    </source>
</evidence>
<gene>
    <name evidence="3" type="ORF">RHGRI_012017</name>
</gene>
<protein>
    <submittedName>
        <fullName evidence="3">Uncharacterized protein</fullName>
    </submittedName>
</protein>
<name>A0AAV6KQ85_9ERIC</name>